<dbReference type="InterPro" id="IPR009030">
    <property type="entry name" value="Growth_fac_rcpt_cys_sf"/>
</dbReference>
<dbReference type="VEuPathDB" id="ToxoDB:NCLIV_062770"/>
<evidence type="ECO:0000259" key="10">
    <source>
        <dbReference type="PROSITE" id="PS01186"/>
    </source>
</evidence>
<evidence type="ECO:0000313" key="12">
    <source>
        <dbReference type="EMBL" id="CEL70595.1"/>
    </source>
</evidence>
<dbReference type="Proteomes" id="UP000007494">
    <property type="component" value="Chromosome XII"/>
</dbReference>
<keyword evidence="6" id="KW-0325">Glycoprotein</keyword>
<feature type="transmembrane region" description="Helical" evidence="8">
    <location>
        <begin position="601"/>
        <end position="624"/>
    </location>
</feature>
<keyword evidence="8" id="KW-1133">Transmembrane helix</keyword>
<evidence type="ECO:0000256" key="7">
    <source>
        <dbReference type="SAM" id="MobiDB-lite"/>
    </source>
</evidence>
<proteinExistence type="predicted"/>
<keyword evidence="1" id="KW-0245">EGF-like domain</keyword>
<dbReference type="PROSITE" id="PS01186">
    <property type="entry name" value="EGF_2"/>
    <property type="match status" value="1"/>
</dbReference>
<evidence type="ECO:0000256" key="9">
    <source>
        <dbReference type="SAM" id="SignalP"/>
    </source>
</evidence>
<gene>
    <name evidence="12" type="ORF">BN1204_062770</name>
    <name evidence="11" type="ORF">NCLIV_062770</name>
</gene>
<dbReference type="OrthoDB" id="10045365at2759"/>
<evidence type="ECO:0000256" key="3">
    <source>
        <dbReference type="ARBA" id="ARBA00022737"/>
    </source>
</evidence>
<organism evidence="11 13">
    <name type="scientific">Neospora caninum (strain Liverpool)</name>
    <dbReference type="NCBI Taxonomy" id="572307"/>
    <lineage>
        <taxon>Eukaryota</taxon>
        <taxon>Sar</taxon>
        <taxon>Alveolata</taxon>
        <taxon>Apicomplexa</taxon>
        <taxon>Conoidasida</taxon>
        <taxon>Coccidia</taxon>
        <taxon>Eucoccidiorida</taxon>
        <taxon>Eimeriorina</taxon>
        <taxon>Sarcocystidae</taxon>
        <taxon>Neospora</taxon>
    </lineage>
</organism>
<reference evidence="13" key="3">
    <citation type="journal article" date="2012" name="PLoS Pathog.">
        <title>Comparative genomics of the apicomplexan parasites Toxoplasma gondii and Neospora caninum: Coccidia differing in host range and transmission strategy.</title>
        <authorList>
            <person name="Reid A.J."/>
            <person name="Vermont S.J."/>
            <person name="Cotton J.A."/>
            <person name="Harris D."/>
            <person name="Hill-Cawthorne G.A."/>
            <person name="Konen-Waisman S."/>
            <person name="Latham S.M."/>
            <person name="Mourier T."/>
            <person name="Norton R."/>
            <person name="Quail M.A."/>
            <person name="Sanders M."/>
            <person name="Shanmugam D."/>
            <person name="Sohal A."/>
            <person name="Wasmuth J.D."/>
            <person name="Brunk B."/>
            <person name="Grigg M.E."/>
            <person name="Howard J.C."/>
            <person name="Parkinson J."/>
            <person name="Roos D.S."/>
            <person name="Trees A.J."/>
            <person name="Berriman M."/>
            <person name="Pain A."/>
            <person name="Wastling J.M."/>
        </authorList>
    </citation>
    <scope>NUCLEOTIDE SEQUENCE [LARGE SCALE GENOMIC DNA]</scope>
    <source>
        <strain evidence="13">Liverpool</strain>
    </source>
</reference>
<keyword evidence="5" id="KW-1015">Disulfide bond</keyword>
<dbReference type="InParanoid" id="F0VQ54"/>
<dbReference type="InterPro" id="IPR000742">
    <property type="entry name" value="EGF"/>
</dbReference>
<evidence type="ECO:0000256" key="1">
    <source>
        <dbReference type="ARBA" id="ARBA00022536"/>
    </source>
</evidence>
<dbReference type="Gene3D" id="2.10.25.10">
    <property type="entry name" value="Laminin"/>
    <property type="match status" value="4"/>
</dbReference>
<dbReference type="InterPro" id="IPR001881">
    <property type="entry name" value="EGF-like_Ca-bd_dom"/>
</dbReference>
<feature type="domain" description="EGF-like" evidence="10">
    <location>
        <begin position="238"/>
        <end position="251"/>
    </location>
</feature>
<keyword evidence="8" id="KW-0472">Membrane</keyword>
<evidence type="ECO:0000256" key="4">
    <source>
        <dbReference type="ARBA" id="ARBA00022837"/>
    </source>
</evidence>
<dbReference type="AlphaFoldDB" id="F0VQ54"/>
<dbReference type="GO" id="GO:0005509">
    <property type="term" value="F:calcium ion binding"/>
    <property type="evidence" value="ECO:0007669"/>
    <property type="project" value="InterPro"/>
</dbReference>
<keyword evidence="3" id="KW-0677">Repeat</keyword>
<keyword evidence="8" id="KW-0812">Transmembrane</keyword>
<name>F0VQ54_NEOCL</name>
<feature type="chain" id="PRO_5007655390" evidence="9">
    <location>
        <begin position="18"/>
        <end position="682"/>
    </location>
</feature>
<evidence type="ECO:0000256" key="2">
    <source>
        <dbReference type="ARBA" id="ARBA00022729"/>
    </source>
</evidence>
<dbReference type="OMA" id="QNAACAN"/>
<dbReference type="EMBL" id="FR823393">
    <property type="protein sequence ID" value="CBZ55851.1"/>
    <property type="molecule type" value="Genomic_DNA"/>
</dbReference>
<keyword evidence="4" id="KW-0106">Calcium</keyword>
<dbReference type="Gene3D" id="2.90.20.10">
    <property type="entry name" value="Plasmodium vivax P25 domain"/>
    <property type="match status" value="1"/>
</dbReference>
<keyword evidence="2 9" id="KW-0732">Signal</keyword>
<evidence type="ECO:0000256" key="8">
    <source>
        <dbReference type="SAM" id="Phobius"/>
    </source>
</evidence>
<feature type="region of interest" description="Disordered" evidence="7">
    <location>
        <begin position="631"/>
        <end position="682"/>
    </location>
</feature>
<dbReference type="GeneID" id="13441282"/>
<protein>
    <submittedName>
        <fullName evidence="12">Microneme protein 8, putative</fullName>
    </submittedName>
</protein>
<reference evidence="12" key="4">
    <citation type="journal article" date="2015" name="PLoS ONE">
        <title>Comprehensive Evaluation of Toxoplasma gondii VEG and Neospora caninum LIV Genomes with Tachyzoite Stage Transcriptome and Proteome Defines Novel Transcript Features.</title>
        <authorList>
            <person name="Ramaprasad A."/>
            <person name="Mourier T."/>
            <person name="Naeem R."/>
            <person name="Malas T.B."/>
            <person name="Moussa E."/>
            <person name="Panigrahi A."/>
            <person name="Vermont S.J."/>
            <person name="Otto T.D."/>
            <person name="Wastling J."/>
            <person name="Pain A."/>
        </authorList>
    </citation>
    <scope>NUCLEOTIDE SEQUENCE</scope>
    <source>
        <strain evidence="12">Liverpool</strain>
    </source>
</reference>
<keyword evidence="13" id="KW-1185">Reference proteome</keyword>
<sequence length="682" mass="73855">MKVSRIWCFFAWHMVVQVSVLKETGRILVSAIRQDLQHTHAALLNGVGEPAGPEDENSWLCRISRGFEACGSRKYSENERTGMYCPEGFCCSKTACFYGSCGSWCHDNWALCSSNLIYHIEYSYGKCNCKRFQEKCDVNASCVDANRDDGGAYCQCNDGYWGDGKSCKIDFCKYKPCGAGTCTRTDDGYTCECPETHNLVVIEDKQTCKEKPDFCLAEPCGPPFMVEKCVNHDEEYECVCKQGYAARNGRCEEIDLCAESPCGSEEAVHECITEKEPKLRYRCTCKAGFDLSTLSDGISQKCVKNWCYDDPCGPRDQVESCKSKEDGYSCLCAEGSEVQETHGKEKCVRSDLCRNNPCGSEEAVKQCYSHGTSYGCLCNTGYTEVPVDGKNMCQRGDPCTLQMCGSSEAVDECTTDGSSYACTCKPRYTIAVKNGKKLCIPEKECISQCGPPEAVKSCEILDSGAYHCSCNPGYVMRYSGSVKGCAAGDQCSTNPCGAEDAVRSCIPDGQGYDCECNTGFVKRVLPDGKPICADPASCVGNPCGSSDMVEACVAGTTTYTCRCKEGYTVQLIRANSQCFPVGGTDKQKADEQERQESTGGYSTAAIAGGVVGGLALLGIVAAGISNSRNRGYANDDDSQLPPHLARPGMRPSLEAMDDRAWASSPSLVPPPGARPPSNSIWG</sequence>
<dbReference type="EMBL" id="LN714487">
    <property type="protein sequence ID" value="CEL70595.1"/>
    <property type="molecule type" value="Genomic_DNA"/>
</dbReference>
<dbReference type="SUPFAM" id="SSF57184">
    <property type="entry name" value="Growth factor receptor domain"/>
    <property type="match status" value="1"/>
</dbReference>
<dbReference type="PANTHER" id="PTHR24039:SF28">
    <property type="entry name" value="EGF-LIKE DOMAIN-CONTAINING PROTEIN"/>
    <property type="match status" value="1"/>
</dbReference>
<dbReference type="RefSeq" id="XP_003885877.1">
    <property type="nucleotide sequence ID" value="XM_003885828.1"/>
</dbReference>
<evidence type="ECO:0000256" key="6">
    <source>
        <dbReference type="ARBA" id="ARBA00023180"/>
    </source>
</evidence>
<evidence type="ECO:0000313" key="13">
    <source>
        <dbReference type="Proteomes" id="UP000007494"/>
    </source>
</evidence>
<dbReference type="SMART" id="SM00181">
    <property type="entry name" value="EGF"/>
    <property type="match status" value="10"/>
</dbReference>
<reference evidence="11" key="2">
    <citation type="submission" date="2011-03" db="EMBL/GenBank/DDBJ databases">
        <title>Comparative genomics and transcriptomics of Neospora caninum and Toxoplasma gondii.</title>
        <authorList>
            <person name="Reid A.J."/>
            <person name="Sohal A."/>
            <person name="Harris D."/>
            <person name="Quail M."/>
            <person name="Sanders M."/>
            <person name="Berriman M."/>
            <person name="Wastling J.M."/>
            <person name="Pain A."/>
        </authorList>
    </citation>
    <scope>NUCLEOTIDE SEQUENCE</scope>
    <source>
        <strain evidence="11">Liverpool</strain>
    </source>
</reference>
<dbReference type="Pfam" id="PF12661">
    <property type="entry name" value="hEGF"/>
    <property type="match status" value="2"/>
</dbReference>
<accession>F0VQ54</accession>
<feature type="signal peptide" evidence="9">
    <location>
        <begin position="1"/>
        <end position="17"/>
    </location>
</feature>
<dbReference type="InterPro" id="IPR013032">
    <property type="entry name" value="EGF-like_CS"/>
</dbReference>
<reference evidence="11" key="1">
    <citation type="submission" date="2011-02" db="EMBL/GenBank/DDBJ databases">
        <authorList>
            <person name="Aslett M."/>
        </authorList>
    </citation>
    <scope>NUCLEOTIDE SEQUENCE</scope>
    <source>
        <strain evidence="11">Liverpool</strain>
    </source>
</reference>
<dbReference type="eggNOG" id="KOG1217">
    <property type="taxonomic scope" value="Eukaryota"/>
</dbReference>
<evidence type="ECO:0000313" key="11">
    <source>
        <dbReference type="EMBL" id="CBZ55851.1"/>
    </source>
</evidence>
<dbReference type="SMART" id="SM00179">
    <property type="entry name" value="EGF_CA"/>
    <property type="match status" value="2"/>
</dbReference>
<evidence type="ECO:0000256" key="5">
    <source>
        <dbReference type="ARBA" id="ARBA00023157"/>
    </source>
</evidence>
<dbReference type="PANTHER" id="PTHR24039">
    <property type="entry name" value="FIBRILLIN-RELATED"/>
    <property type="match status" value="1"/>
</dbReference>